<name>A0A3S8U4T9_9RHOB</name>
<keyword evidence="1" id="KW-0732">Signal</keyword>
<evidence type="ECO:0000313" key="3">
    <source>
        <dbReference type="Proteomes" id="UP000282002"/>
    </source>
</evidence>
<protein>
    <submittedName>
        <fullName evidence="2">Uncharacterized protein</fullName>
    </submittedName>
</protein>
<proteinExistence type="predicted"/>
<dbReference type="AlphaFoldDB" id="A0A3S8U4T9"/>
<keyword evidence="3" id="KW-1185">Reference proteome</keyword>
<evidence type="ECO:0000256" key="1">
    <source>
        <dbReference type="SAM" id="SignalP"/>
    </source>
</evidence>
<feature type="chain" id="PRO_5019413562" evidence="1">
    <location>
        <begin position="19"/>
        <end position="135"/>
    </location>
</feature>
<dbReference type="EMBL" id="CP034328">
    <property type="protein sequence ID" value="AZL58611.1"/>
    <property type="molecule type" value="Genomic_DNA"/>
</dbReference>
<evidence type="ECO:0000313" key="2">
    <source>
        <dbReference type="EMBL" id="AZL58611.1"/>
    </source>
</evidence>
<dbReference type="RefSeq" id="WP_125324812.1">
    <property type="nucleotide sequence ID" value="NZ_CP034328.1"/>
</dbReference>
<feature type="signal peptide" evidence="1">
    <location>
        <begin position="1"/>
        <end position="18"/>
    </location>
</feature>
<sequence>MTYSALLAALLLATPTFAQIIPTGSPAADILLTQALAEQRVFLTCSSLDGLAHPLIVQGWQSDAAAAIATLAANNVQAEAIAAFTRAAQPESLLPAEDTPYAEVKQYCDAHPDWQTTYGRLNFTVLELKLPQVFQ</sequence>
<organism evidence="2 3">
    <name type="scientific">Tabrizicola piscis</name>
    <dbReference type="NCBI Taxonomy" id="2494374"/>
    <lineage>
        <taxon>Bacteria</taxon>
        <taxon>Pseudomonadati</taxon>
        <taxon>Pseudomonadota</taxon>
        <taxon>Alphaproteobacteria</taxon>
        <taxon>Rhodobacterales</taxon>
        <taxon>Paracoccaceae</taxon>
        <taxon>Tabrizicola</taxon>
    </lineage>
</organism>
<accession>A0A3S8U4T9</accession>
<dbReference type="Proteomes" id="UP000282002">
    <property type="component" value="Chromosome"/>
</dbReference>
<gene>
    <name evidence="2" type="ORF">EI545_07040</name>
</gene>
<reference evidence="2 3" key="1">
    <citation type="submission" date="2018-12" db="EMBL/GenBank/DDBJ databases">
        <title>Complete genome sequencing of Tabrizicola sp. K13M18.</title>
        <authorList>
            <person name="Bae J.-W."/>
        </authorList>
    </citation>
    <scope>NUCLEOTIDE SEQUENCE [LARGE SCALE GENOMIC DNA]</scope>
    <source>
        <strain evidence="2 3">K13M18</strain>
    </source>
</reference>
<dbReference type="OrthoDB" id="7689862at2"/>
<dbReference type="KEGG" id="taw:EI545_07040"/>